<name>A0ABC9GI65_9POAL</name>
<keyword evidence="4" id="KW-0812">Transmembrane</keyword>
<protein>
    <recommendedName>
        <fullName evidence="6">Gnk2-homologous domain-containing protein</fullName>
    </recommendedName>
</protein>
<keyword evidence="4" id="KW-0472">Membrane</keyword>
<dbReference type="InterPro" id="IPR038408">
    <property type="entry name" value="GNK2_sf"/>
</dbReference>
<evidence type="ECO:0000256" key="3">
    <source>
        <dbReference type="SAM" id="MobiDB-lite"/>
    </source>
</evidence>
<keyword evidence="2" id="KW-0677">Repeat</keyword>
<evidence type="ECO:0000313" key="8">
    <source>
        <dbReference type="Proteomes" id="UP001497457"/>
    </source>
</evidence>
<evidence type="ECO:0000256" key="5">
    <source>
        <dbReference type="SAM" id="SignalP"/>
    </source>
</evidence>
<proteinExistence type="predicted"/>
<evidence type="ECO:0000256" key="2">
    <source>
        <dbReference type="ARBA" id="ARBA00022737"/>
    </source>
</evidence>
<evidence type="ECO:0000313" key="7">
    <source>
        <dbReference type="EMBL" id="CAL5095462.1"/>
    </source>
</evidence>
<evidence type="ECO:0000259" key="6">
    <source>
        <dbReference type="PROSITE" id="PS51473"/>
    </source>
</evidence>
<dbReference type="PROSITE" id="PS51473">
    <property type="entry name" value="GNK2"/>
    <property type="match status" value="1"/>
</dbReference>
<reference evidence="7 8" key="2">
    <citation type="submission" date="2024-10" db="EMBL/GenBank/DDBJ databases">
        <authorList>
            <person name="Ryan C."/>
        </authorList>
    </citation>
    <scope>NUCLEOTIDE SEQUENCE [LARGE SCALE GENOMIC DNA]</scope>
</reference>
<feature type="signal peptide" evidence="5">
    <location>
        <begin position="1"/>
        <end position="24"/>
    </location>
</feature>
<dbReference type="Gene3D" id="3.30.430.20">
    <property type="entry name" value="Gnk2 domain, C-X8-C-X2-C motif"/>
    <property type="match status" value="1"/>
</dbReference>
<dbReference type="Proteomes" id="UP001497457">
    <property type="component" value="Chromosome 9rd"/>
</dbReference>
<dbReference type="AlphaFoldDB" id="A0ABC9GI65"/>
<feature type="region of interest" description="Disordered" evidence="3">
    <location>
        <begin position="150"/>
        <end position="171"/>
    </location>
</feature>
<gene>
    <name evidence="7" type="ORF">URODEC1_LOCUS116440</name>
</gene>
<dbReference type="Pfam" id="PF01657">
    <property type="entry name" value="Stress-antifung"/>
    <property type="match status" value="1"/>
</dbReference>
<reference evidence="8" key="1">
    <citation type="submission" date="2024-06" db="EMBL/GenBank/DDBJ databases">
        <authorList>
            <person name="Ryan C."/>
        </authorList>
    </citation>
    <scope>NUCLEOTIDE SEQUENCE [LARGE SCALE GENOMIC DNA]</scope>
</reference>
<accession>A0ABC9GI65</accession>
<dbReference type="EMBL" id="OZ075119">
    <property type="protein sequence ID" value="CAL5095462.1"/>
    <property type="molecule type" value="Genomic_DNA"/>
</dbReference>
<dbReference type="PANTHER" id="PTHR32099">
    <property type="entry name" value="CYSTEINE-RICH REPEAT SECRETORY PROTEIN"/>
    <property type="match status" value="1"/>
</dbReference>
<feature type="transmembrane region" description="Helical" evidence="4">
    <location>
        <begin position="63"/>
        <end position="84"/>
    </location>
</feature>
<dbReference type="InterPro" id="IPR002902">
    <property type="entry name" value="GNK2"/>
</dbReference>
<organism evidence="7 8">
    <name type="scientific">Urochloa decumbens</name>
    <dbReference type="NCBI Taxonomy" id="240449"/>
    <lineage>
        <taxon>Eukaryota</taxon>
        <taxon>Viridiplantae</taxon>
        <taxon>Streptophyta</taxon>
        <taxon>Embryophyta</taxon>
        <taxon>Tracheophyta</taxon>
        <taxon>Spermatophyta</taxon>
        <taxon>Magnoliopsida</taxon>
        <taxon>Liliopsida</taxon>
        <taxon>Poales</taxon>
        <taxon>Poaceae</taxon>
        <taxon>PACMAD clade</taxon>
        <taxon>Panicoideae</taxon>
        <taxon>Panicodae</taxon>
        <taxon>Paniceae</taxon>
        <taxon>Melinidinae</taxon>
        <taxon>Urochloa</taxon>
    </lineage>
</organism>
<feature type="domain" description="Gnk2-homologous" evidence="6">
    <location>
        <begin position="41"/>
        <end position="147"/>
    </location>
</feature>
<feature type="transmembrane region" description="Helical" evidence="4">
    <location>
        <begin position="201"/>
        <end position="223"/>
    </location>
</feature>
<feature type="chain" id="PRO_5044759952" description="Gnk2-homologous domain-containing protein" evidence="5">
    <location>
        <begin position="25"/>
        <end position="279"/>
    </location>
</feature>
<keyword evidence="4" id="KW-1133">Transmembrane helix</keyword>
<keyword evidence="1 5" id="KW-0732">Signal</keyword>
<evidence type="ECO:0000256" key="4">
    <source>
        <dbReference type="SAM" id="Phobius"/>
    </source>
</evidence>
<keyword evidence="8" id="KW-1185">Reference proteome</keyword>
<dbReference type="PANTHER" id="PTHR32099:SF104">
    <property type="entry name" value="OS01G0774133 PROTEIN"/>
    <property type="match status" value="1"/>
</dbReference>
<sequence length="279" mass="27610">MAFPAASAPLVVLLLLVAAGGSGAGESGEDAGWSFSFGTMIGCAPAATDASDPDAAASFRASIAQLLAALPAAAAATGFASVSAGGGADRGRARTLGLCFGPAAPAESGCEECLEAAVAEVGACVGDARSAGAWRPGCAVVYAADDDGSASSLADESGDTQSPAGDARPEYPDSLEQRLADLAEAVAQRNRRPLWKMALSVLFYVLAAIGAVAVVILLCAFLAGCCLAESLFRNVQAAGLQRGDAAAGAEQGEGIAVYVAATNGGPAPVWSAAMQLRFH</sequence>
<evidence type="ECO:0000256" key="1">
    <source>
        <dbReference type="ARBA" id="ARBA00022729"/>
    </source>
</evidence>